<reference evidence="4 5" key="1">
    <citation type="submission" date="2016-02" db="EMBL/GenBank/DDBJ databases">
        <authorList>
            <consortium name="Pathogen Informatics"/>
        </authorList>
    </citation>
    <scope>NUCLEOTIDE SEQUENCE [LARGE SCALE GENOMIC DNA]</scope>
    <source>
        <strain evidence="2 4">LSS32</strain>
        <strain evidence="3 5">LSS99</strain>
    </source>
</reference>
<feature type="coiled-coil region" evidence="1">
    <location>
        <begin position="4"/>
        <end position="31"/>
    </location>
</feature>
<accession>A0A0M9FHB7</accession>
<evidence type="ECO:0000313" key="4">
    <source>
        <dbReference type="Proteomes" id="UP000072618"/>
    </source>
</evidence>
<protein>
    <submittedName>
        <fullName evidence="3">Uncharacterized protein</fullName>
    </submittedName>
</protein>
<dbReference type="EMBL" id="FIGJ01000032">
    <property type="protein sequence ID" value="CYV03993.1"/>
    <property type="molecule type" value="Genomic_DNA"/>
</dbReference>
<organism evidence="3 5">
    <name type="scientific">Streptococcus suis</name>
    <dbReference type="NCBI Taxonomy" id="1307"/>
    <lineage>
        <taxon>Bacteria</taxon>
        <taxon>Bacillati</taxon>
        <taxon>Bacillota</taxon>
        <taxon>Bacilli</taxon>
        <taxon>Lactobacillales</taxon>
        <taxon>Streptococcaceae</taxon>
        <taxon>Streptococcus</taxon>
    </lineage>
</organism>
<evidence type="ECO:0000313" key="2">
    <source>
        <dbReference type="EMBL" id="CYV03993.1"/>
    </source>
</evidence>
<evidence type="ECO:0000313" key="5">
    <source>
        <dbReference type="Proteomes" id="UP000073388"/>
    </source>
</evidence>
<sequence>MNKRIKKKKAKQARQRELEQLEQELAKLSPEQLEAIADAISQVVQEICTVIGYFAENIAEALRRWEEQLDKEDSNQD</sequence>
<name>A0A0M9FHB7_STRSU</name>
<keyword evidence="1" id="KW-0175">Coiled coil</keyword>
<evidence type="ECO:0000313" key="3">
    <source>
        <dbReference type="EMBL" id="CYW10285.1"/>
    </source>
</evidence>
<dbReference type="Proteomes" id="UP000073388">
    <property type="component" value="Unassembled WGS sequence"/>
</dbReference>
<gene>
    <name evidence="2" type="ORF">ERS132394_02098</name>
    <name evidence="3" type="ORF">ERS132461_01290</name>
</gene>
<dbReference type="PATRIC" id="fig|1307.473.peg.1673"/>
<proteinExistence type="predicted"/>
<dbReference type="AlphaFoldDB" id="A0A0M9FHB7"/>
<dbReference type="RefSeq" id="WP_029176411.1">
    <property type="nucleotide sequence ID" value="NZ_CEFF01000036.1"/>
</dbReference>
<dbReference type="EMBL" id="FIIX01000026">
    <property type="protein sequence ID" value="CYW10285.1"/>
    <property type="molecule type" value="Genomic_DNA"/>
</dbReference>
<evidence type="ECO:0000256" key="1">
    <source>
        <dbReference type="SAM" id="Coils"/>
    </source>
</evidence>
<dbReference type="Proteomes" id="UP000072618">
    <property type="component" value="Unassembled WGS sequence"/>
</dbReference>